<keyword evidence="8" id="KW-0472">Membrane</keyword>
<dbReference type="EC" id="1.1.1.25" evidence="2 7"/>
<dbReference type="RefSeq" id="WP_369947704.1">
    <property type="nucleotide sequence ID" value="NZ_JBCLSH010000002.1"/>
</dbReference>
<sequence>MEINGYTRMAAVLAYPIKHSFSPFIHNRAFELVNENGVYLAWELKDEKYLGQTVNNIRTLDMYGLNISMPYKHKLIEFLDDLSEEARLMGAVNTVVNHSGKLVGYNTDGIGFFNALSFEPKDKKMIIIGGGGAALAIIVQALLLGKREITVFARRSSSYKTLEQRLEKIATQTQSIISVFDLADTSRLQCEITEADLLVNATPVGMLDKAMPISSSISLPPHLLVVDTIYKLQETPLMKWAEAQGNQTKNGLGMLLHQAAVSFELWTGKKMPIGQIGQELEEKNEIKS</sequence>
<evidence type="ECO:0000313" key="12">
    <source>
        <dbReference type="Proteomes" id="UP001565283"/>
    </source>
</evidence>
<dbReference type="CDD" id="cd01065">
    <property type="entry name" value="NAD_bind_Shikimate_DH"/>
    <property type="match status" value="1"/>
</dbReference>
<dbReference type="PANTHER" id="PTHR21089">
    <property type="entry name" value="SHIKIMATE DEHYDROGENASE"/>
    <property type="match status" value="1"/>
</dbReference>
<feature type="transmembrane region" description="Helical" evidence="8">
    <location>
        <begin position="125"/>
        <end position="145"/>
    </location>
</feature>
<dbReference type="GO" id="GO:0004764">
    <property type="term" value="F:shikimate 3-dehydrogenase (NADP+) activity"/>
    <property type="evidence" value="ECO:0007669"/>
    <property type="project" value="UniProtKB-EC"/>
</dbReference>
<dbReference type="EMBL" id="JBCLSH010000002">
    <property type="protein sequence ID" value="MEY8442845.1"/>
    <property type="molecule type" value="Genomic_DNA"/>
</dbReference>
<feature type="binding site" evidence="7">
    <location>
        <position position="93"/>
    </location>
    <ligand>
        <name>shikimate</name>
        <dbReference type="ChEBI" id="CHEBI:36208"/>
    </ligand>
</feature>
<dbReference type="PANTHER" id="PTHR21089:SF1">
    <property type="entry name" value="BIFUNCTIONAL 3-DEHYDROQUINATE DEHYDRATASE_SHIKIMATE DEHYDROGENASE, CHLOROPLASTIC"/>
    <property type="match status" value="1"/>
</dbReference>
<accession>A0ABV4CZW1</accession>
<dbReference type="SUPFAM" id="SSF53223">
    <property type="entry name" value="Aminoacid dehydrogenase-like, N-terminal domain"/>
    <property type="match status" value="1"/>
</dbReference>
<feature type="active site" description="Proton acceptor" evidence="7">
    <location>
        <position position="72"/>
    </location>
</feature>
<feature type="binding site" evidence="7">
    <location>
        <position position="84"/>
    </location>
    <ligand>
        <name>NADP(+)</name>
        <dbReference type="ChEBI" id="CHEBI:58349"/>
    </ligand>
</feature>
<feature type="binding site" evidence="7">
    <location>
        <position position="251"/>
    </location>
    <ligand>
        <name>NADP(+)</name>
        <dbReference type="ChEBI" id="CHEBI:58349"/>
    </ligand>
</feature>
<keyword evidence="3 7" id="KW-0028">Amino-acid biosynthesis</keyword>
<evidence type="ECO:0000256" key="6">
    <source>
        <dbReference type="ARBA" id="ARBA00023141"/>
    </source>
</evidence>
<dbReference type="InterPro" id="IPR036291">
    <property type="entry name" value="NAD(P)-bd_dom_sf"/>
</dbReference>
<evidence type="ECO:0000256" key="1">
    <source>
        <dbReference type="ARBA" id="ARBA00004871"/>
    </source>
</evidence>
<dbReference type="Gene3D" id="3.40.50.720">
    <property type="entry name" value="NAD(P)-binding Rossmann-like Domain"/>
    <property type="match status" value="1"/>
</dbReference>
<dbReference type="NCBIfam" id="TIGR00507">
    <property type="entry name" value="aroE"/>
    <property type="match status" value="1"/>
</dbReference>
<comment type="subunit">
    <text evidence="7">Homodimer.</text>
</comment>
<evidence type="ECO:0000313" key="11">
    <source>
        <dbReference type="EMBL" id="MEY8442845.1"/>
    </source>
</evidence>
<dbReference type="HAMAP" id="MF_00222">
    <property type="entry name" value="Shikimate_DH_AroE"/>
    <property type="match status" value="1"/>
</dbReference>
<feature type="binding site" evidence="7">
    <location>
        <begin position="129"/>
        <end position="133"/>
    </location>
    <ligand>
        <name>NADP(+)</name>
        <dbReference type="ChEBI" id="CHEBI:58349"/>
    </ligand>
</feature>
<dbReference type="Proteomes" id="UP001565283">
    <property type="component" value="Unassembled WGS sequence"/>
</dbReference>
<comment type="function">
    <text evidence="7">Involved in the biosynthesis of the chorismate, which leads to the biosynthesis of aromatic amino acids. Catalyzes the reversible NADPH linked reduction of 3-dehydroshikimate (DHSA) to yield shikimate (SA).</text>
</comment>
<keyword evidence="12" id="KW-1185">Reference proteome</keyword>
<comment type="caution">
    <text evidence="11">The sequence shown here is derived from an EMBL/GenBank/DDBJ whole genome shotgun (WGS) entry which is preliminary data.</text>
</comment>
<comment type="pathway">
    <text evidence="1 7">Metabolic intermediate biosynthesis; chorismate biosynthesis; chorismate from D-erythrose 4-phosphate and phosphoenolpyruvate: step 4/7.</text>
</comment>
<feature type="binding site" evidence="7">
    <location>
        <position position="258"/>
    </location>
    <ligand>
        <name>shikimate</name>
        <dbReference type="ChEBI" id="CHEBI:36208"/>
    </ligand>
</feature>
<evidence type="ECO:0000256" key="2">
    <source>
        <dbReference type="ARBA" id="ARBA00012962"/>
    </source>
</evidence>
<organism evidence="11 12">
    <name type="scientific">Lactococcus ileimucosae</name>
    <dbReference type="NCBI Taxonomy" id="2941329"/>
    <lineage>
        <taxon>Bacteria</taxon>
        <taxon>Bacillati</taxon>
        <taxon>Bacillota</taxon>
        <taxon>Bacilli</taxon>
        <taxon>Lactobacillales</taxon>
        <taxon>Streptococcaceae</taxon>
        <taxon>Lactococcus</taxon>
    </lineage>
</organism>
<dbReference type="Gene3D" id="3.40.50.10860">
    <property type="entry name" value="Leucine Dehydrogenase, chain A, domain 1"/>
    <property type="match status" value="1"/>
</dbReference>
<evidence type="ECO:0000256" key="3">
    <source>
        <dbReference type="ARBA" id="ARBA00022605"/>
    </source>
</evidence>
<protein>
    <recommendedName>
        <fullName evidence="2 7">Shikimate dehydrogenase (NADP(+))</fullName>
        <shortName evidence="7">SDH</shortName>
        <ecNumber evidence="2 7">1.1.1.25</ecNumber>
    </recommendedName>
</protein>
<keyword evidence="6 7" id="KW-0057">Aromatic amino acid biosynthesis</keyword>
<proteinExistence type="inferred from homology"/>
<keyword evidence="4 7" id="KW-0521">NADP</keyword>
<feature type="domain" description="Shikimate dehydrogenase substrate binding N-terminal" evidence="9">
    <location>
        <begin position="12"/>
        <end position="95"/>
    </location>
</feature>
<dbReference type="Pfam" id="PF08501">
    <property type="entry name" value="Shikimate_dh_N"/>
    <property type="match status" value="1"/>
</dbReference>
<evidence type="ECO:0000256" key="7">
    <source>
        <dbReference type="HAMAP-Rule" id="MF_00222"/>
    </source>
</evidence>
<dbReference type="InterPro" id="IPR011342">
    <property type="entry name" value="Shikimate_DH"/>
</dbReference>
<comment type="catalytic activity">
    <reaction evidence="7">
        <text>shikimate + NADP(+) = 3-dehydroshikimate + NADPH + H(+)</text>
        <dbReference type="Rhea" id="RHEA:17737"/>
        <dbReference type="ChEBI" id="CHEBI:15378"/>
        <dbReference type="ChEBI" id="CHEBI:16630"/>
        <dbReference type="ChEBI" id="CHEBI:36208"/>
        <dbReference type="ChEBI" id="CHEBI:57783"/>
        <dbReference type="ChEBI" id="CHEBI:58349"/>
        <dbReference type="EC" id="1.1.1.25"/>
    </reaction>
</comment>
<dbReference type="InterPro" id="IPR013708">
    <property type="entry name" value="Shikimate_DH-bd_N"/>
</dbReference>
<feature type="binding site" evidence="7">
    <location>
        <position position="228"/>
    </location>
    <ligand>
        <name>NADP(+)</name>
        <dbReference type="ChEBI" id="CHEBI:58349"/>
    </ligand>
</feature>
<feature type="binding site" evidence="7">
    <location>
        <position position="68"/>
    </location>
    <ligand>
        <name>shikimate</name>
        <dbReference type="ChEBI" id="CHEBI:36208"/>
    </ligand>
</feature>
<feature type="binding site" evidence="7">
    <location>
        <position position="108"/>
    </location>
    <ligand>
        <name>shikimate</name>
        <dbReference type="ChEBI" id="CHEBI:36208"/>
    </ligand>
</feature>
<dbReference type="Pfam" id="PF18317">
    <property type="entry name" value="SDH_C"/>
    <property type="match status" value="1"/>
</dbReference>
<keyword evidence="5 7" id="KW-0560">Oxidoreductase</keyword>
<evidence type="ECO:0000256" key="5">
    <source>
        <dbReference type="ARBA" id="ARBA00023002"/>
    </source>
</evidence>
<evidence type="ECO:0000259" key="9">
    <source>
        <dbReference type="Pfam" id="PF08501"/>
    </source>
</evidence>
<feature type="binding site" evidence="7">
    <location>
        <position position="230"/>
    </location>
    <ligand>
        <name>shikimate</name>
        <dbReference type="ChEBI" id="CHEBI:36208"/>
    </ligand>
</feature>
<evidence type="ECO:0000256" key="8">
    <source>
        <dbReference type="SAM" id="Phobius"/>
    </source>
</evidence>
<keyword evidence="8" id="KW-1133">Transmembrane helix</keyword>
<evidence type="ECO:0000256" key="4">
    <source>
        <dbReference type="ARBA" id="ARBA00022857"/>
    </source>
</evidence>
<feature type="binding site" evidence="7">
    <location>
        <begin position="20"/>
        <end position="22"/>
    </location>
    <ligand>
        <name>shikimate</name>
        <dbReference type="ChEBI" id="CHEBI:36208"/>
    </ligand>
</feature>
<name>A0ABV4CZW1_9LACT</name>
<feature type="domain" description="SDH C-terminal" evidence="10">
    <location>
        <begin position="251"/>
        <end position="276"/>
    </location>
</feature>
<gene>
    <name evidence="7 11" type="primary">aroE</name>
    <name evidence="11" type="ORF">AALA52_00985</name>
</gene>
<keyword evidence="8" id="KW-0812">Transmembrane</keyword>
<dbReference type="InterPro" id="IPR041121">
    <property type="entry name" value="SDH_C"/>
</dbReference>
<comment type="similarity">
    <text evidence="7">Belongs to the shikimate dehydrogenase family.</text>
</comment>
<evidence type="ECO:0000259" key="10">
    <source>
        <dbReference type="Pfam" id="PF18317"/>
    </source>
</evidence>
<dbReference type="InterPro" id="IPR046346">
    <property type="entry name" value="Aminoacid_DH-like_N_sf"/>
</dbReference>
<reference evidence="11 12" key="1">
    <citation type="submission" date="2024-03" db="EMBL/GenBank/DDBJ databases">
        <title>Mouse gut bacterial collection (mGBC) of GemPharmatech.</title>
        <authorList>
            <person name="He Y."/>
            <person name="Dong L."/>
            <person name="Wu D."/>
            <person name="Gao X."/>
            <person name="Lin Z."/>
        </authorList>
    </citation>
    <scope>NUCLEOTIDE SEQUENCE [LARGE SCALE GENOMIC DNA]</scope>
    <source>
        <strain evidence="11 12">61-15</strain>
    </source>
</reference>
<comment type="caution">
    <text evidence="7">Lacks conserved residue(s) required for the propagation of feature annotation.</text>
</comment>
<dbReference type="SUPFAM" id="SSF51735">
    <property type="entry name" value="NAD(P)-binding Rossmann-fold domains"/>
    <property type="match status" value="1"/>
</dbReference>
<dbReference type="InterPro" id="IPR022893">
    <property type="entry name" value="Shikimate_DH_fam"/>
</dbReference>